<dbReference type="GO" id="GO:0016765">
    <property type="term" value="F:transferase activity, transferring alkyl or aryl (other than methyl) groups"/>
    <property type="evidence" value="ECO:0007669"/>
    <property type="project" value="UniProtKB-ARBA"/>
</dbReference>
<accession>A0A2N9Y6K5</accession>
<dbReference type="Pfam" id="PF00494">
    <property type="entry name" value="SQS_PSY"/>
    <property type="match status" value="1"/>
</dbReference>
<proteinExistence type="predicted"/>
<dbReference type="SUPFAM" id="SSF48576">
    <property type="entry name" value="Terpenoid synthases"/>
    <property type="match status" value="1"/>
</dbReference>
<name>A0A2N9Y6K5_9NEIS</name>
<evidence type="ECO:0000313" key="1">
    <source>
        <dbReference type="EMBL" id="PIT64500.1"/>
    </source>
</evidence>
<dbReference type="Proteomes" id="UP000231094">
    <property type="component" value="Unassembled WGS sequence"/>
</dbReference>
<gene>
    <name evidence="1" type="ORF">BHC47_10025</name>
</gene>
<protein>
    <recommendedName>
        <fullName evidence="3">Squalene synthase HpnD</fullName>
    </recommendedName>
</protein>
<dbReference type="PANTHER" id="PTHR31480">
    <property type="entry name" value="BIFUNCTIONAL LYCOPENE CYCLASE/PHYTOENE SYNTHASE"/>
    <property type="match status" value="1"/>
</dbReference>
<dbReference type="Gene3D" id="1.10.600.10">
    <property type="entry name" value="Farnesyl Diphosphate Synthase"/>
    <property type="match status" value="1"/>
</dbReference>
<reference evidence="1 2" key="1">
    <citation type="journal article" date="2017" name="MBio">
        <title>Type VI secretion-mediated competition in the bee gut microbiome.</title>
        <authorList>
            <person name="Steele M.I."/>
            <person name="Kwong W.K."/>
            <person name="Powell J.E."/>
            <person name="Whiteley M."/>
            <person name="Moran N.A."/>
        </authorList>
    </citation>
    <scope>NUCLEOTIDE SEQUENCE [LARGE SCALE GENOMIC DNA]</scope>
    <source>
        <strain evidence="1 2">PEB0171</strain>
    </source>
</reference>
<dbReference type="AlphaFoldDB" id="A0A2N9Y6K5"/>
<sequence length="284" mass="32725">MQPLEYCLQKICHSRNAMAFRFPFLSSVQRHALIALYALQQELNDVVEDCSDANVALTTLRWWEQQLDKLYKSDSVPEHPLLQALKPFITRYSLPLVEILALPDAHRTQLTQARFQNMEQLCHYSKQAGMVQGRLTSRVLGFSAEQTLEFADKVGEICQLVMIYSRIGADTRLGKLYIPVELLQQFNVPAHLVLNRHGGVEFTALMNAWLATLKQQFNFALALLPSADNRRQRPSLAMLSVAWAQLNEIEQDGLQNIMQYQLVVPRPRQQRLFWKTWLCGFRPV</sequence>
<dbReference type="InterPro" id="IPR008949">
    <property type="entry name" value="Isoprenoid_synthase_dom_sf"/>
</dbReference>
<evidence type="ECO:0000313" key="2">
    <source>
        <dbReference type="Proteomes" id="UP000231094"/>
    </source>
</evidence>
<comment type="caution">
    <text evidence="1">The sequence shown here is derived from an EMBL/GenBank/DDBJ whole genome shotgun (WGS) entry which is preliminary data.</text>
</comment>
<dbReference type="EMBL" id="MEIV01000015">
    <property type="protein sequence ID" value="PIT64500.1"/>
    <property type="molecule type" value="Genomic_DNA"/>
</dbReference>
<dbReference type="InterPro" id="IPR002060">
    <property type="entry name" value="Squ/phyt_synthse"/>
</dbReference>
<organism evidence="1 2">
    <name type="scientific">Snodgrassella alvi</name>
    <dbReference type="NCBI Taxonomy" id="1196083"/>
    <lineage>
        <taxon>Bacteria</taxon>
        <taxon>Pseudomonadati</taxon>
        <taxon>Pseudomonadota</taxon>
        <taxon>Betaproteobacteria</taxon>
        <taxon>Neisseriales</taxon>
        <taxon>Neisseriaceae</taxon>
        <taxon>Snodgrassella</taxon>
    </lineage>
</organism>
<evidence type="ECO:0008006" key="3">
    <source>
        <dbReference type="Google" id="ProtNLM"/>
    </source>
</evidence>